<dbReference type="SUPFAM" id="SSF51338">
    <property type="entry name" value="Composite domain of metallo-dependent hydrolases"/>
    <property type="match status" value="1"/>
</dbReference>
<dbReference type="EMBL" id="SHNN01000001">
    <property type="protein sequence ID" value="MCX2980234.1"/>
    <property type="molecule type" value="Genomic_DNA"/>
</dbReference>
<name>A0ABT3TFP7_9GAMM</name>
<protein>
    <submittedName>
        <fullName evidence="2">D-aminoacylase</fullName>
    </submittedName>
</protein>
<dbReference type="Gene3D" id="2.30.40.10">
    <property type="entry name" value="Urease, subunit C, domain 1"/>
    <property type="match status" value="1"/>
</dbReference>
<dbReference type="Pfam" id="PF07969">
    <property type="entry name" value="Amidohydro_3"/>
    <property type="match status" value="1"/>
</dbReference>
<reference evidence="2" key="1">
    <citation type="submission" date="2019-02" db="EMBL/GenBank/DDBJ databases">
        <authorList>
            <person name="Li S.-H."/>
        </authorList>
    </citation>
    <scope>NUCLEOTIDE SEQUENCE</scope>
    <source>
        <strain evidence="2">IMCC14734</strain>
    </source>
</reference>
<evidence type="ECO:0000259" key="1">
    <source>
        <dbReference type="Pfam" id="PF07969"/>
    </source>
</evidence>
<dbReference type="InterPro" id="IPR032466">
    <property type="entry name" value="Metal_Hydrolase"/>
</dbReference>
<dbReference type="RefSeq" id="WP_279244213.1">
    <property type="nucleotide sequence ID" value="NZ_SHNN01000001.1"/>
</dbReference>
<evidence type="ECO:0000313" key="2">
    <source>
        <dbReference type="EMBL" id="MCX2980234.1"/>
    </source>
</evidence>
<keyword evidence="3" id="KW-1185">Reference proteome</keyword>
<sequence>MHDLVIRGGKVYDGTGAEPFAADIAIDGDKITAVGVIKATGREEIDATGKIVTPGFVDIHTHFDGQVTWDPLLAPSSWHGVTTIVTGNCGVGFAPCKPEQRDWLIGLMEGVEDIPGTALHEGIDWQWETFPEYLDTLAQKPMALDVATQIPHGAVRAYVMGQRGADHEVASPQEIEQMASLVGEAITAGALGFTTSRTEKHKDSKGILTPTITAHADELVSIAKAVGDTGTGVLQGISDFYDFESEFELFKTMSRESGRPISLTVEQQDARPEWWTQLLNGITDAQAEGVEMYGQVPPRATGVLLGLTASLNPFLLHPPFKEIADKPLSEQVAVMRTPEFRERMLASEPVDIGAPLLHEILYSYNKLFRLGEPANYEPDPVDSFGERAAASDTTPQALIYDALLEKDGKSLLYHPLFNYENGNLDHVKTMLEHPYTISGLGDAGAHCGALCDASFPTTLIQHWGRDRDRGGRIPLEKLIAMQTSETARQVGLDDRGVLKPGYKADVNIIDFEHLTLHEPEIVYDLPANGKRLVQRASGYAATVIAGKVAFREGESTGELNGKLIRGVQTAPAA</sequence>
<dbReference type="PANTHER" id="PTHR11647:SF1">
    <property type="entry name" value="COLLAPSIN RESPONSE MEDIATOR PROTEIN"/>
    <property type="match status" value="1"/>
</dbReference>
<proteinExistence type="predicted"/>
<dbReference type="InterPro" id="IPR013108">
    <property type="entry name" value="Amidohydro_3"/>
</dbReference>
<comment type="caution">
    <text evidence="2">The sequence shown here is derived from an EMBL/GenBank/DDBJ whole genome shotgun (WGS) entry which is preliminary data.</text>
</comment>
<dbReference type="Proteomes" id="UP001143362">
    <property type="component" value="Unassembled WGS sequence"/>
</dbReference>
<dbReference type="SUPFAM" id="SSF51556">
    <property type="entry name" value="Metallo-dependent hydrolases"/>
    <property type="match status" value="1"/>
</dbReference>
<dbReference type="CDD" id="cd01297">
    <property type="entry name" value="D-aminoacylase"/>
    <property type="match status" value="1"/>
</dbReference>
<accession>A0ABT3TFP7</accession>
<evidence type="ECO:0000313" key="3">
    <source>
        <dbReference type="Proteomes" id="UP001143362"/>
    </source>
</evidence>
<dbReference type="Gene3D" id="3.20.20.140">
    <property type="entry name" value="Metal-dependent hydrolases"/>
    <property type="match status" value="2"/>
</dbReference>
<gene>
    <name evidence="2" type="ORF">EYC98_05050</name>
</gene>
<dbReference type="InterPro" id="IPR050378">
    <property type="entry name" value="Metallo-dep_Hydrolases_sf"/>
</dbReference>
<dbReference type="PANTHER" id="PTHR11647">
    <property type="entry name" value="HYDRANTOINASE/DIHYDROPYRIMIDINASE FAMILY MEMBER"/>
    <property type="match status" value="1"/>
</dbReference>
<dbReference type="InterPro" id="IPR011059">
    <property type="entry name" value="Metal-dep_hydrolase_composite"/>
</dbReference>
<organism evidence="2 3">
    <name type="scientific">Candidatus Litorirhabdus singularis</name>
    <dbReference type="NCBI Taxonomy" id="2518993"/>
    <lineage>
        <taxon>Bacteria</taxon>
        <taxon>Pseudomonadati</taxon>
        <taxon>Pseudomonadota</taxon>
        <taxon>Gammaproteobacteria</taxon>
        <taxon>Cellvibrionales</taxon>
        <taxon>Halieaceae</taxon>
        <taxon>Candidatus Litorirhabdus</taxon>
    </lineage>
</organism>
<feature type="domain" description="Amidohydrolase 3" evidence="1">
    <location>
        <begin position="43"/>
        <end position="549"/>
    </location>
</feature>